<dbReference type="OrthoDB" id="2574024at2759"/>
<dbReference type="Proteomes" id="UP000092583">
    <property type="component" value="Unassembled WGS sequence"/>
</dbReference>
<reference evidence="3" key="2">
    <citation type="submission" date="2013-12" db="EMBL/GenBank/DDBJ databases">
        <title>Evolution of pathogenesis and genome organization in the Tremellales.</title>
        <authorList>
            <person name="Cuomo C."/>
            <person name="Litvintseva A."/>
            <person name="Heitman J."/>
            <person name="Chen Y."/>
            <person name="Sun S."/>
            <person name="Springer D."/>
            <person name="Dromer F."/>
            <person name="Young S."/>
            <person name="Zeng Q."/>
            <person name="Chapman S."/>
            <person name="Gujja S."/>
            <person name="Saif S."/>
            <person name="Birren B."/>
        </authorList>
    </citation>
    <scope>NUCLEOTIDE SEQUENCE [LARGE SCALE GENOMIC DNA]</scope>
    <source>
        <strain evidence="3">CBS 10435</strain>
    </source>
</reference>
<protein>
    <submittedName>
        <fullName evidence="2">Uncharacterized protein</fullName>
    </submittedName>
</protein>
<gene>
    <name evidence="2" type="ORF">L486_05813</name>
</gene>
<feature type="compositionally biased region" description="Basic and acidic residues" evidence="1">
    <location>
        <begin position="256"/>
        <end position="268"/>
    </location>
</feature>
<feature type="region of interest" description="Disordered" evidence="1">
    <location>
        <begin position="18"/>
        <end position="46"/>
    </location>
</feature>
<sequence>MSSPTSIISRISPTLITPHASPPIHTQVRRSSSTSTRTTTTTASKSVTLSAEERLFKLLSTISSVLVAYSKSLNASPRYTNSLIDFYHRAVSLSPNPKAVPQLPTPLISPPSSESHGSRSRPNPSFSSILLQSHPPVTHKHGRYHKYNIRRKSDQINMKDMHEHTHNEANKNQHNHNRQVDDNSRDGLEGLEDRVRKLERECWTSEIVAAWYGPTVNPILSRRSSDSSTKPSCTASPMSRRQSLTNMTLPGSPSIESKEKNKEMERRTSSFTLLSEYRKKKQRDEWLEPILRRDASYVGLHDE</sequence>
<name>A0A1B9IN53_9TREE</name>
<feature type="compositionally biased region" description="Polar residues" evidence="1">
    <location>
        <begin position="237"/>
        <end position="255"/>
    </location>
</feature>
<keyword evidence="3" id="KW-1185">Reference proteome</keyword>
<dbReference type="AlphaFoldDB" id="A0A1B9IN53"/>
<feature type="compositionally biased region" description="Basic and acidic residues" evidence="1">
    <location>
        <begin position="178"/>
        <end position="187"/>
    </location>
</feature>
<accession>A0A1B9IN53</accession>
<evidence type="ECO:0000313" key="3">
    <source>
        <dbReference type="Proteomes" id="UP000092583"/>
    </source>
</evidence>
<organism evidence="2 3">
    <name type="scientific">Kwoniella mangroviensis CBS 10435</name>
    <dbReference type="NCBI Taxonomy" id="1331196"/>
    <lineage>
        <taxon>Eukaryota</taxon>
        <taxon>Fungi</taxon>
        <taxon>Dikarya</taxon>
        <taxon>Basidiomycota</taxon>
        <taxon>Agaricomycotina</taxon>
        <taxon>Tremellomycetes</taxon>
        <taxon>Tremellales</taxon>
        <taxon>Cryptococcaceae</taxon>
        <taxon>Kwoniella</taxon>
    </lineage>
</organism>
<feature type="compositionally biased region" description="Basic residues" evidence="1">
    <location>
        <begin position="137"/>
        <end position="148"/>
    </location>
</feature>
<feature type="region of interest" description="Disordered" evidence="1">
    <location>
        <begin position="219"/>
        <end position="269"/>
    </location>
</feature>
<feature type="region of interest" description="Disordered" evidence="1">
    <location>
        <begin position="97"/>
        <end position="148"/>
    </location>
</feature>
<reference evidence="2 3" key="1">
    <citation type="submission" date="2013-07" db="EMBL/GenBank/DDBJ databases">
        <title>The Genome Sequence of Kwoniella mangroviensis CBS10435.</title>
        <authorList>
            <consortium name="The Broad Institute Genome Sequencing Platform"/>
            <person name="Cuomo C."/>
            <person name="Litvintseva A."/>
            <person name="Chen Y."/>
            <person name="Heitman J."/>
            <person name="Sun S."/>
            <person name="Springer D."/>
            <person name="Dromer F."/>
            <person name="Young S.K."/>
            <person name="Zeng Q."/>
            <person name="Gargeya S."/>
            <person name="Fitzgerald M."/>
            <person name="Abouelleil A."/>
            <person name="Alvarado L."/>
            <person name="Berlin A.M."/>
            <person name="Chapman S.B."/>
            <person name="Dewar J."/>
            <person name="Goldberg J."/>
            <person name="Griggs A."/>
            <person name="Gujja S."/>
            <person name="Hansen M."/>
            <person name="Howarth C."/>
            <person name="Imamovic A."/>
            <person name="Larimer J."/>
            <person name="McCowan C."/>
            <person name="Murphy C."/>
            <person name="Pearson M."/>
            <person name="Priest M."/>
            <person name="Roberts A."/>
            <person name="Saif S."/>
            <person name="Shea T."/>
            <person name="Sykes S."/>
            <person name="Wortman J."/>
            <person name="Nusbaum C."/>
            <person name="Birren B."/>
        </authorList>
    </citation>
    <scope>NUCLEOTIDE SEQUENCE [LARGE SCALE GENOMIC DNA]</scope>
    <source>
        <strain evidence="2 3">CBS 10435</strain>
    </source>
</reference>
<evidence type="ECO:0000313" key="2">
    <source>
        <dbReference type="EMBL" id="OCF56957.1"/>
    </source>
</evidence>
<feature type="compositionally biased region" description="Low complexity" evidence="1">
    <location>
        <begin position="29"/>
        <end position="46"/>
    </location>
</feature>
<feature type="region of interest" description="Disordered" evidence="1">
    <location>
        <begin position="168"/>
        <end position="187"/>
    </location>
</feature>
<evidence type="ECO:0000256" key="1">
    <source>
        <dbReference type="SAM" id="MobiDB-lite"/>
    </source>
</evidence>
<proteinExistence type="predicted"/>
<dbReference type="EMBL" id="KI669464">
    <property type="protein sequence ID" value="OCF56957.1"/>
    <property type="molecule type" value="Genomic_DNA"/>
</dbReference>
<feature type="compositionally biased region" description="Low complexity" evidence="1">
    <location>
        <begin position="226"/>
        <end position="236"/>
    </location>
</feature>